<accession>A0A0E9UYU2</accession>
<dbReference type="EMBL" id="GBXM01038232">
    <property type="protein sequence ID" value="JAH70345.1"/>
    <property type="molecule type" value="Transcribed_RNA"/>
</dbReference>
<reference evidence="1" key="2">
    <citation type="journal article" date="2015" name="Fish Shellfish Immunol.">
        <title>Early steps in the European eel (Anguilla anguilla)-Vibrio vulnificus interaction in the gills: Role of the RtxA13 toxin.</title>
        <authorList>
            <person name="Callol A."/>
            <person name="Pajuelo D."/>
            <person name="Ebbesson L."/>
            <person name="Teles M."/>
            <person name="MacKenzie S."/>
            <person name="Amaro C."/>
        </authorList>
    </citation>
    <scope>NUCLEOTIDE SEQUENCE</scope>
</reference>
<protein>
    <submittedName>
        <fullName evidence="1">Uncharacterized protein</fullName>
    </submittedName>
</protein>
<name>A0A0E9UYU2_ANGAN</name>
<evidence type="ECO:0000313" key="1">
    <source>
        <dbReference type="EMBL" id="JAH70345.1"/>
    </source>
</evidence>
<sequence length="56" mass="6256">MVKGCHARYQSSHWEQLGVRCLVQGHFDTPRAGDRTGNPLTARQPLLPPELCRLAS</sequence>
<dbReference type="AlphaFoldDB" id="A0A0E9UYU2"/>
<reference evidence="1" key="1">
    <citation type="submission" date="2014-11" db="EMBL/GenBank/DDBJ databases">
        <authorList>
            <person name="Amaro Gonzalez C."/>
        </authorList>
    </citation>
    <scope>NUCLEOTIDE SEQUENCE</scope>
</reference>
<dbReference type="EMBL" id="GBXM01038689">
    <property type="protein sequence ID" value="JAH69888.1"/>
    <property type="molecule type" value="Transcribed_RNA"/>
</dbReference>
<organism evidence="1">
    <name type="scientific">Anguilla anguilla</name>
    <name type="common">European freshwater eel</name>
    <name type="synonym">Muraena anguilla</name>
    <dbReference type="NCBI Taxonomy" id="7936"/>
    <lineage>
        <taxon>Eukaryota</taxon>
        <taxon>Metazoa</taxon>
        <taxon>Chordata</taxon>
        <taxon>Craniata</taxon>
        <taxon>Vertebrata</taxon>
        <taxon>Euteleostomi</taxon>
        <taxon>Actinopterygii</taxon>
        <taxon>Neopterygii</taxon>
        <taxon>Teleostei</taxon>
        <taxon>Anguilliformes</taxon>
        <taxon>Anguillidae</taxon>
        <taxon>Anguilla</taxon>
    </lineage>
</organism>
<proteinExistence type="predicted"/>